<evidence type="ECO:0000256" key="3">
    <source>
        <dbReference type="ARBA" id="ARBA00022679"/>
    </source>
</evidence>
<dbReference type="SMART" id="SM00220">
    <property type="entry name" value="S_TKc"/>
    <property type="match status" value="1"/>
</dbReference>
<keyword evidence="3" id="KW-0808">Transferase</keyword>
<dbReference type="InterPro" id="IPR008271">
    <property type="entry name" value="Ser/Thr_kinase_AS"/>
</dbReference>
<feature type="compositionally biased region" description="Basic and acidic residues" evidence="8">
    <location>
        <begin position="496"/>
        <end position="512"/>
    </location>
</feature>
<comment type="similarity">
    <text evidence="1">Belongs to the protein kinase superfamily. STE Ser/Thr protein kinase family. MAP kinase kinase kinase subfamily.</text>
</comment>
<dbReference type="PROSITE" id="PS00108">
    <property type="entry name" value="PROTEIN_KINASE_ST"/>
    <property type="match status" value="1"/>
</dbReference>
<evidence type="ECO:0000256" key="2">
    <source>
        <dbReference type="ARBA" id="ARBA00022527"/>
    </source>
</evidence>
<dbReference type="GO" id="GO:0006955">
    <property type="term" value="P:immune response"/>
    <property type="evidence" value="ECO:0007669"/>
    <property type="project" value="TreeGrafter"/>
</dbReference>
<dbReference type="SUPFAM" id="SSF56112">
    <property type="entry name" value="Protein kinase-like (PK-like)"/>
    <property type="match status" value="1"/>
</dbReference>
<reference evidence="11" key="1">
    <citation type="submission" date="2018-01" db="EMBL/GenBank/DDBJ databases">
        <authorList>
            <person name="Alioto T."/>
            <person name="Alioto T."/>
        </authorList>
    </citation>
    <scope>NUCLEOTIDE SEQUENCE [LARGE SCALE GENOMIC DNA]</scope>
</reference>
<feature type="domain" description="Protein kinase" evidence="9">
    <location>
        <begin position="95"/>
        <end position="360"/>
    </location>
</feature>
<dbReference type="InterPro" id="IPR017441">
    <property type="entry name" value="Protein_kinase_ATP_BS"/>
</dbReference>
<evidence type="ECO:0000259" key="9">
    <source>
        <dbReference type="PROSITE" id="PS50011"/>
    </source>
</evidence>
<dbReference type="STRING" id="7266.A0A3B0K511"/>
<evidence type="ECO:0000256" key="1">
    <source>
        <dbReference type="ARBA" id="ARBA00006529"/>
    </source>
</evidence>
<dbReference type="Pfam" id="PF00069">
    <property type="entry name" value="Pkinase"/>
    <property type="match status" value="1"/>
</dbReference>
<sequence>MAIVIRLFGHELVGLLSTKPPHTHRVYPQRLPLPTSHVKHQATVGGHTKHQIRGLITKTSHKQMRGEPPPPQLLTHSESVEPTAEMATKFDFSELQISQRLGFGGFGAVYSGRIRNQKIAVKKFYEVIEESIAREIAQLARVAHENIVKLFGMATYNDETYLLMEYVEGGSLHDFLYGAVRREYTVPEATNWALQCAEAVAYLHAMTPRAMLHRDIKPHNMLLTGIPGRLKICDFGTVTDLHSYMSNARGTPAYMAPEVIKGRRYTDKCDVYSWGVMLWELMSRRPPFSHMENPNQVAVMLAAGMGARPDMDAVRSDCPEAIKQLIRRCWRQEPLERCSMQQVVAVLNEMGVSSDYKDFVYILDQDTVAVVTVRKEKHGTSRRRVVHISFWRKRFASARLSFPIAEREAERVAKQTERETIRAARNVSRETVRAAEDAGHEVARAAHDAERETRRAERDAERETRRLKEDAEREARRLKENAEREAKLALEQAAQEARRVKENAEREARQAKEKIAAEAKRLADRGKKVLKKFRKF</sequence>
<dbReference type="PANTHER" id="PTHR46716:SF1">
    <property type="entry name" value="MITOGEN-ACTIVATED PROTEIN KINASE KINASE KINASE 7"/>
    <property type="match status" value="1"/>
</dbReference>
<evidence type="ECO:0000256" key="5">
    <source>
        <dbReference type="ARBA" id="ARBA00022777"/>
    </source>
</evidence>
<feature type="region of interest" description="Disordered" evidence="8">
    <location>
        <begin position="431"/>
        <end position="473"/>
    </location>
</feature>
<dbReference type="OrthoDB" id="10261027at2759"/>
<evidence type="ECO:0000256" key="4">
    <source>
        <dbReference type="ARBA" id="ARBA00022741"/>
    </source>
</evidence>
<dbReference type="PROSITE" id="PS00107">
    <property type="entry name" value="PROTEIN_KINASE_ATP"/>
    <property type="match status" value="1"/>
</dbReference>
<dbReference type="EMBL" id="OUUW01000007">
    <property type="protein sequence ID" value="SPP83090.1"/>
    <property type="molecule type" value="Genomic_DNA"/>
</dbReference>
<dbReference type="Gene3D" id="1.10.510.10">
    <property type="entry name" value="Transferase(Phosphotransferase) domain 1"/>
    <property type="match status" value="1"/>
</dbReference>
<dbReference type="PANTHER" id="PTHR46716">
    <property type="entry name" value="MITOGEN-ACTIVATED PROTEIN KINASE KINASE KINASE 7"/>
    <property type="match status" value="1"/>
</dbReference>
<dbReference type="InterPro" id="IPR011009">
    <property type="entry name" value="Kinase-like_dom_sf"/>
</dbReference>
<dbReference type="CDD" id="cd06503">
    <property type="entry name" value="ATP-synt_Fo_b"/>
    <property type="match status" value="1"/>
</dbReference>
<dbReference type="InterPro" id="IPR001245">
    <property type="entry name" value="Ser-Thr/Tyr_kinase_cat_dom"/>
</dbReference>
<keyword evidence="2" id="KW-0723">Serine/threonine-protein kinase</keyword>
<evidence type="ECO:0000313" key="10">
    <source>
        <dbReference type="EMBL" id="SPP83090.1"/>
    </source>
</evidence>
<dbReference type="GO" id="GO:0004709">
    <property type="term" value="F:MAP kinase kinase kinase activity"/>
    <property type="evidence" value="ECO:0007669"/>
    <property type="project" value="TreeGrafter"/>
</dbReference>
<evidence type="ECO:0000256" key="8">
    <source>
        <dbReference type="SAM" id="MobiDB-lite"/>
    </source>
</evidence>
<keyword evidence="6 7" id="KW-0067">ATP-binding</keyword>
<protein>
    <submittedName>
        <fullName evidence="10">Blast:Putative mitogen-activated protein kinase kinase kinase 7-like</fullName>
    </submittedName>
</protein>
<dbReference type="GO" id="GO:0007254">
    <property type="term" value="P:JNK cascade"/>
    <property type="evidence" value="ECO:0007669"/>
    <property type="project" value="TreeGrafter"/>
</dbReference>
<proteinExistence type="inferred from homology"/>
<dbReference type="AlphaFoldDB" id="A0A3B0K511"/>
<dbReference type="GO" id="GO:0043123">
    <property type="term" value="P:positive regulation of canonical NF-kappaB signal transduction"/>
    <property type="evidence" value="ECO:0007669"/>
    <property type="project" value="TreeGrafter"/>
</dbReference>
<gene>
    <name evidence="10" type="ORF">DGUA_6G017883</name>
</gene>
<dbReference type="PROSITE" id="PS50011">
    <property type="entry name" value="PROTEIN_KINASE_DOM"/>
    <property type="match status" value="1"/>
</dbReference>
<evidence type="ECO:0000256" key="6">
    <source>
        <dbReference type="ARBA" id="ARBA00022840"/>
    </source>
</evidence>
<dbReference type="Gene3D" id="3.30.200.20">
    <property type="entry name" value="Phosphorylase Kinase, domain 1"/>
    <property type="match status" value="1"/>
</dbReference>
<organism evidence="10 11">
    <name type="scientific">Drosophila guanche</name>
    <name type="common">Fruit fly</name>
    <dbReference type="NCBI Taxonomy" id="7266"/>
    <lineage>
        <taxon>Eukaryota</taxon>
        <taxon>Metazoa</taxon>
        <taxon>Ecdysozoa</taxon>
        <taxon>Arthropoda</taxon>
        <taxon>Hexapoda</taxon>
        <taxon>Insecta</taxon>
        <taxon>Pterygota</taxon>
        <taxon>Neoptera</taxon>
        <taxon>Endopterygota</taxon>
        <taxon>Diptera</taxon>
        <taxon>Brachycera</taxon>
        <taxon>Muscomorpha</taxon>
        <taxon>Ephydroidea</taxon>
        <taxon>Drosophilidae</taxon>
        <taxon>Drosophila</taxon>
        <taxon>Sophophora</taxon>
    </lineage>
</organism>
<dbReference type="GO" id="GO:0006950">
    <property type="term" value="P:response to stress"/>
    <property type="evidence" value="ECO:0007669"/>
    <property type="project" value="UniProtKB-ARBA"/>
</dbReference>
<accession>A0A3B0K511</accession>
<keyword evidence="4 7" id="KW-0547">Nucleotide-binding</keyword>
<feature type="binding site" evidence="7">
    <location>
        <position position="123"/>
    </location>
    <ligand>
        <name>ATP</name>
        <dbReference type="ChEBI" id="CHEBI:30616"/>
    </ligand>
</feature>
<keyword evidence="5 10" id="KW-0418">Kinase</keyword>
<dbReference type="GO" id="GO:0019899">
    <property type="term" value="F:enzyme binding"/>
    <property type="evidence" value="ECO:0007669"/>
    <property type="project" value="UniProtKB-ARBA"/>
</dbReference>
<dbReference type="GO" id="GO:0005524">
    <property type="term" value="F:ATP binding"/>
    <property type="evidence" value="ECO:0007669"/>
    <property type="project" value="UniProtKB-UniRule"/>
</dbReference>
<dbReference type="PRINTS" id="PR00109">
    <property type="entry name" value="TYRKINASE"/>
</dbReference>
<evidence type="ECO:0000313" key="11">
    <source>
        <dbReference type="Proteomes" id="UP000268350"/>
    </source>
</evidence>
<dbReference type="InterPro" id="IPR000719">
    <property type="entry name" value="Prot_kinase_dom"/>
</dbReference>
<name>A0A3B0K511_DROGU</name>
<evidence type="ECO:0000256" key="7">
    <source>
        <dbReference type="PROSITE-ProRule" id="PRU10141"/>
    </source>
</evidence>
<keyword evidence="11" id="KW-1185">Reference proteome</keyword>
<dbReference type="Proteomes" id="UP000268350">
    <property type="component" value="Unassembled WGS sequence"/>
</dbReference>
<feature type="region of interest" description="Disordered" evidence="8">
    <location>
        <begin position="493"/>
        <end position="512"/>
    </location>
</feature>